<protein>
    <recommendedName>
        <fullName evidence="1">Endonuclease/exonuclease/phosphatase domain-containing protein</fullName>
    </recommendedName>
</protein>
<reference evidence="2" key="1">
    <citation type="journal article" date="2023" name="Plant J.">
        <title>Genome sequences and population genomics provide insights into the demographic history, inbreeding, and mutation load of two 'living fossil' tree species of Dipteronia.</title>
        <authorList>
            <person name="Feng Y."/>
            <person name="Comes H.P."/>
            <person name="Chen J."/>
            <person name="Zhu S."/>
            <person name="Lu R."/>
            <person name="Zhang X."/>
            <person name="Li P."/>
            <person name="Qiu J."/>
            <person name="Olsen K.M."/>
            <person name="Qiu Y."/>
        </authorList>
    </citation>
    <scope>NUCLEOTIDE SEQUENCE</scope>
    <source>
        <strain evidence="2">NBL</strain>
    </source>
</reference>
<dbReference type="Pfam" id="PF03372">
    <property type="entry name" value="Exo_endo_phos"/>
    <property type="match status" value="1"/>
</dbReference>
<dbReference type="InterPro" id="IPR005135">
    <property type="entry name" value="Endo/exonuclease/phosphatase"/>
</dbReference>
<feature type="domain" description="Endonuclease/exonuclease/phosphatase" evidence="1">
    <location>
        <begin position="57"/>
        <end position="277"/>
    </location>
</feature>
<keyword evidence="3" id="KW-1185">Reference proteome</keyword>
<dbReference type="SUPFAM" id="SSF56219">
    <property type="entry name" value="DNase I-like"/>
    <property type="match status" value="1"/>
</dbReference>
<dbReference type="InterPro" id="IPR036691">
    <property type="entry name" value="Endo/exonu/phosph_ase_sf"/>
</dbReference>
<evidence type="ECO:0000313" key="2">
    <source>
        <dbReference type="EMBL" id="KAK3193075.1"/>
    </source>
</evidence>
<gene>
    <name evidence="2" type="ORF">Dsin_024385</name>
</gene>
<dbReference type="Gene3D" id="3.60.10.10">
    <property type="entry name" value="Endonuclease/exonuclease/phosphatase"/>
    <property type="match status" value="1"/>
</dbReference>
<dbReference type="PANTHER" id="PTHR35218">
    <property type="entry name" value="RNASE H DOMAIN-CONTAINING PROTEIN"/>
    <property type="match status" value="1"/>
</dbReference>
<organism evidence="2 3">
    <name type="scientific">Dipteronia sinensis</name>
    <dbReference type="NCBI Taxonomy" id="43782"/>
    <lineage>
        <taxon>Eukaryota</taxon>
        <taxon>Viridiplantae</taxon>
        <taxon>Streptophyta</taxon>
        <taxon>Embryophyta</taxon>
        <taxon>Tracheophyta</taxon>
        <taxon>Spermatophyta</taxon>
        <taxon>Magnoliopsida</taxon>
        <taxon>eudicotyledons</taxon>
        <taxon>Gunneridae</taxon>
        <taxon>Pentapetalae</taxon>
        <taxon>rosids</taxon>
        <taxon>malvids</taxon>
        <taxon>Sapindales</taxon>
        <taxon>Sapindaceae</taxon>
        <taxon>Hippocastanoideae</taxon>
        <taxon>Acereae</taxon>
        <taxon>Dipteronia</taxon>
    </lineage>
</organism>
<evidence type="ECO:0000259" key="1">
    <source>
        <dbReference type="Pfam" id="PF03372"/>
    </source>
</evidence>
<name>A0AAD9ZTX2_9ROSI</name>
<proteinExistence type="predicted"/>
<sequence length="386" mass="44005">MEESCEAGSSIQQKEVDFWFFCSQQTEQKRQICCNFLKYCYIGGACSIGPPGIMIGLSWNVRGLGNPRAFAALKRLLKKHSPDFVFLSETKLAGYKAAKFRDNFGFYDIFFVDSTGCSGGLMLLWKKELVVTILSFSAGHIDARIQMEDGFLWRFSGFYGDPVPSNRANSWALLRRLRAVDCLSWVCRGDFNELLCLNVKVEGSDKSISGMIHFRQAIDDCDLIDLGYSGSRLTWNNRRDDKHNVQERLDRFLAGKSWRDRFMHVGVEHLGFNSSDHRPILLKFNQISGAQRVCNCGFRFEPFLLKEEDIGRVIHDSWQANGPSYTASDFICELDNCAARLQGWSKLRFKNLSIQIEEKNREIEMLYKSCGQAGIMSSIKSLEKSV</sequence>
<dbReference type="AlphaFoldDB" id="A0AAD9ZTX2"/>
<accession>A0AAD9ZTX2</accession>
<dbReference type="PANTHER" id="PTHR35218:SF9">
    <property type="entry name" value="ENDONUCLEASE_EXONUCLEASE_PHOSPHATASE DOMAIN-CONTAINING PROTEIN"/>
    <property type="match status" value="1"/>
</dbReference>
<comment type="caution">
    <text evidence="2">The sequence shown here is derived from an EMBL/GenBank/DDBJ whole genome shotgun (WGS) entry which is preliminary data.</text>
</comment>
<evidence type="ECO:0000313" key="3">
    <source>
        <dbReference type="Proteomes" id="UP001281410"/>
    </source>
</evidence>
<dbReference type="GO" id="GO:0003824">
    <property type="term" value="F:catalytic activity"/>
    <property type="evidence" value="ECO:0007669"/>
    <property type="project" value="InterPro"/>
</dbReference>
<dbReference type="Proteomes" id="UP001281410">
    <property type="component" value="Unassembled WGS sequence"/>
</dbReference>
<dbReference type="EMBL" id="JANJYJ010000008">
    <property type="protein sequence ID" value="KAK3193075.1"/>
    <property type="molecule type" value="Genomic_DNA"/>
</dbReference>